<sequence>MRPRPSVILLAFLLLTLTACGPRAVPTELLAPSAQQLKLRSFQTRSFEVKDRQEAVRAVIAALQDLGFIVERANGPLGLVTAGKFAEPSYVDLIELTVTVRPKTQTQMEFRVNAVFNTKPIEDPKVYQNFFTVLQRALFANPQG</sequence>
<comment type="caution">
    <text evidence="2">The sequence shown here is derived from an EMBL/GenBank/DDBJ whole genome shotgun (WGS) entry which is preliminary data.</text>
</comment>
<evidence type="ECO:0000256" key="1">
    <source>
        <dbReference type="SAM" id="SignalP"/>
    </source>
</evidence>
<evidence type="ECO:0000313" key="2">
    <source>
        <dbReference type="EMBL" id="CCQ90234.1"/>
    </source>
</evidence>
<protein>
    <recommendedName>
        <fullName evidence="4">Lipoprotein</fullName>
    </recommendedName>
</protein>
<dbReference type="HOGENOM" id="CLU_149181_0_0_0"/>
<reference evidence="2 3" key="1">
    <citation type="journal article" date="2013" name="Front. Microbiol.">
        <title>The genome of Nitrospina gracilis illuminates the metabolism and evolution of the major marine nitrite oxidizer.</title>
        <authorList>
            <person name="Luecker S."/>
            <person name="Nowka B."/>
            <person name="Rattei T."/>
            <person name="Spieck E."/>
            <person name="and Daims H."/>
        </authorList>
    </citation>
    <scope>NUCLEOTIDE SEQUENCE [LARGE SCALE GENOMIC DNA]</scope>
    <source>
        <strain evidence="2 3">3/211</strain>
    </source>
</reference>
<evidence type="ECO:0000313" key="3">
    <source>
        <dbReference type="Proteomes" id="UP000011704"/>
    </source>
</evidence>
<dbReference type="PROSITE" id="PS51257">
    <property type="entry name" value="PROKAR_LIPOPROTEIN"/>
    <property type="match status" value="1"/>
</dbReference>
<feature type="chain" id="PRO_5004019846" description="Lipoprotein" evidence="1">
    <location>
        <begin position="25"/>
        <end position="144"/>
    </location>
</feature>
<dbReference type="EMBL" id="CAQJ01000029">
    <property type="protein sequence ID" value="CCQ90234.1"/>
    <property type="molecule type" value="Genomic_DNA"/>
</dbReference>
<feature type="signal peptide" evidence="1">
    <location>
        <begin position="1"/>
        <end position="24"/>
    </location>
</feature>
<dbReference type="AlphaFoldDB" id="M1YYA2"/>
<dbReference type="InParanoid" id="M1YYA2"/>
<dbReference type="Proteomes" id="UP000011704">
    <property type="component" value="Unassembled WGS sequence"/>
</dbReference>
<gene>
    <name evidence="2" type="ORF">NITGR_260039</name>
</gene>
<dbReference type="OrthoDB" id="9788899at2"/>
<proteinExistence type="predicted"/>
<name>M1YYA2_NITG3</name>
<dbReference type="STRING" id="1266370.NITGR_260039"/>
<evidence type="ECO:0008006" key="4">
    <source>
        <dbReference type="Google" id="ProtNLM"/>
    </source>
</evidence>
<keyword evidence="1" id="KW-0732">Signal</keyword>
<organism evidence="2 3">
    <name type="scientific">Nitrospina gracilis (strain 3/211)</name>
    <dbReference type="NCBI Taxonomy" id="1266370"/>
    <lineage>
        <taxon>Bacteria</taxon>
        <taxon>Pseudomonadati</taxon>
        <taxon>Nitrospinota/Tectimicrobiota group</taxon>
        <taxon>Nitrospinota</taxon>
        <taxon>Nitrospinia</taxon>
        <taxon>Nitrospinales</taxon>
        <taxon>Nitrospinaceae</taxon>
        <taxon>Nitrospina</taxon>
    </lineage>
</organism>
<accession>M1YYA2</accession>
<keyword evidence="3" id="KW-1185">Reference proteome</keyword>
<dbReference type="RefSeq" id="WP_005007562.1">
    <property type="nucleotide sequence ID" value="NZ_HG422173.1"/>
</dbReference>